<reference evidence="1" key="1">
    <citation type="journal article" date="2015" name="Nature">
        <title>Complex archaea that bridge the gap between prokaryotes and eukaryotes.</title>
        <authorList>
            <person name="Spang A."/>
            <person name="Saw J.H."/>
            <person name="Jorgensen S.L."/>
            <person name="Zaremba-Niedzwiedzka K."/>
            <person name="Martijn J."/>
            <person name="Lind A.E."/>
            <person name="van Eijk R."/>
            <person name="Schleper C."/>
            <person name="Guy L."/>
            <person name="Ettema T.J."/>
        </authorList>
    </citation>
    <scope>NUCLEOTIDE SEQUENCE</scope>
</reference>
<proteinExistence type="predicted"/>
<comment type="caution">
    <text evidence="1">The sequence shown here is derived from an EMBL/GenBank/DDBJ whole genome shotgun (WGS) entry which is preliminary data.</text>
</comment>
<dbReference type="AlphaFoldDB" id="A0A0F8ZXR7"/>
<organism evidence="1">
    <name type="scientific">marine sediment metagenome</name>
    <dbReference type="NCBI Taxonomy" id="412755"/>
    <lineage>
        <taxon>unclassified sequences</taxon>
        <taxon>metagenomes</taxon>
        <taxon>ecological metagenomes</taxon>
    </lineage>
</organism>
<name>A0A0F8ZXR7_9ZZZZ</name>
<sequence length="24" mass="2944">MTIQAQNEFIAVLKRMVNYWMKVE</sequence>
<protein>
    <submittedName>
        <fullName evidence="1">Uncharacterized protein</fullName>
    </submittedName>
</protein>
<accession>A0A0F8ZXR7</accession>
<feature type="non-terminal residue" evidence="1">
    <location>
        <position position="24"/>
    </location>
</feature>
<gene>
    <name evidence="1" type="ORF">LCGC14_2981350</name>
</gene>
<evidence type="ECO:0000313" key="1">
    <source>
        <dbReference type="EMBL" id="KKK64726.1"/>
    </source>
</evidence>
<dbReference type="EMBL" id="LAZR01060894">
    <property type="protein sequence ID" value="KKK64726.1"/>
    <property type="molecule type" value="Genomic_DNA"/>
</dbReference>